<reference evidence="3" key="1">
    <citation type="journal article" date="2014" name="Science">
        <title>Ancient hybridizations among the ancestral genomes of bread wheat.</title>
        <authorList>
            <consortium name="International Wheat Genome Sequencing Consortium,"/>
            <person name="Marcussen T."/>
            <person name="Sandve S.R."/>
            <person name="Heier L."/>
            <person name="Spannagl M."/>
            <person name="Pfeifer M."/>
            <person name="Jakobsen K.S."/>
            <person name="Wulff B.B."/>
            <person name="Steuernagel B."/>
            <person name="Mayer K.F."/>
            <person name="Olsen O.A."/>
        </authorList>
    </citation>
    <scope>NUCLEOTIDE SEQUENCE [LARGE SCALE GENOMIC DNA]</scope>
    <source>
        <strain evidence="3">cv. AL8/78</strain>
    </source>
</reference>
<reference evidence="2" key="4">
    <citation type="submission" date="2019-03" db="UniProtKB">
        <authorList>
            <consortium name="EnsemblPlants"/>
        </authorList>
    </citation>
    <scope>IDENTIFICATION</scope>
</reference>
<sequence>NQKSKTKPPLPEPLPYDILRHHGNDGGRSLELAWRGTPWHIEKERLFVQQNSSVRSAGKVAEGRGVQNHGMCSTTQKNPKMQEQA</sequence>
<reference evidence="3" key="2">
    <citation type="journal article" date="2017" name="Nat. Plants">
        <title>The Aegilops tauschii genome reveals multiple impacts of transposons.</title>
        <authorList>
            <person name="Zhao G."/>
            <person name="Zou C."/>
            <person name="Li K."/>
            <person name="Wang K."/>
            <person name="Li T."/>
            <person name="Gao L."/>
            <person name="Zhang X."/>
            <person name="Wang H."/>
            <person name="Yang Z."/>
            <person name="Liu X."/>
            <person name="Jiang W."/>
            <person name="Mao L."/>
            <person name="Kong X."/>
            <person name="Jiao Y."/>
            <person name="Jia J."/>
        </authorList>
    </citation>
    <scope>NUCLEOTIDE SEQUENCE [LARGE SCALE GENOMIC DNA]</scope>
    <source>
        <strain evidence="3">cv. AL8/78</strain>
    </source>
</reference>
<dbReference type="Proteomes" id="UP000015105">
    <property type="component" value="Chromosome 3D"/>
</dbReference>
<organism evidence="2 3">
    <name type="scientific">Aegilops tauschii subsp. strangulata</name>
    <name type="common">Goatgrass</name>
    <dbReference type="NCBI Taxonomy" id="200361"/>
    <lineage>
        <taxon>Eukaryota</taxon>
        <taxon>Viridiplantae</taxon>
        <taxon>Streptophyta</taxon>
        <taxon>Embryophyta</taxon>
        <taxon>Tracheophyta</taxon>
        <taxon>Spermatophyta</taxon>
        <taxon>Magnoliopsida</taxon>
        <taxon>Liliopsida</taxon>
        <taxon>Poales</taxon>
        <taxon>Poaceae</taxon>
        <taxon>BOP clade</taxon>
        <taxon>Pooideae</taxon>
        <taxon>Triticodae</taxon>
        <taxon>Triticeae</taxon>
        <taxon>Triticinae</taxon>
        <taxon>Aegilops</taxon>
    </lineage>
</organism>
<evidence type="ECO:0000313" key="2">
    <source>
        <dbReference type="EnsemblPlants" id="AET3Gv20364300.7"/>
    </source>
</evidence>
<proteinExistence type="predicted"/>
<reference evidence="2" key="5">
    <citation type="journal article" date="2021" name="G3 (Bethesda)">
        <title>Aegilops tauschii genome assembly Aet v5.0 features greater sequence contiguity and improved annotation.</title>
        <authorList>
            <person name="Wang L."/>
            <person name="Zhu T."/>
            <person name="Rodriguez J.C."/>
            <person name="Deal K.R."/>
            <person name="Dubcovsky J."/>
            <person name="McGuire P.E."/>
            <person name="Lux T."/>
            <person name="Spannagl M."/>
            <person name="Mayer K.F.X."/>
            <person name="Baldrich P."/>
            <person name="Meyers B.C."/>
            <person name="Huo N."/>
            <person name="Gu Y.Q."/>
            <person name="Zhou H."/>
            <person name="Devos K.M."/>
            <person name="Bennetzen J.L."/>
            <person name="Unver T."/>
            <person name="Budak H."/>
            <person name="Gulick P.J."/>
            <person name="Galiba G."/>
            <person name="Kalapos B."/>
            <person name="Nelson D.R."/>
            <person name="Li P."/>
            <person name="You F.M."/>
            <person name="Luo M.C."/>
            <person name="Dvorak J."/>
        </authorList>
    </citation>
    <scope>NUCLEOTIDE SEQUENCE [LARGE SCALE GENOMIC DNA]</scope>
    <source>
        <strain evidence="2">cv. AL8/78</strain>
    </source>
</reference>
<protein>
    <submittedName>
        <fullName evidence="2">Uncharacterized protein</fullName>
    </submittedName>
</protein>
<dbReference type="AlphaFoldDB" id="A0A453EJD5"/>
<reference evidence="2" key="3">
    <citation type="journal article" date="2017" name="Nature">
        <title>Genome sequence of the progenitor of the wheat D genome Aegilops tauschii.</title>
        <authorList>
            <person name="Luo M.C."/>
            <person name="Gu Y.Q."/>
            <person name="Puiu D."/>
            <person name="Wang H."/>
            <person name="Twardziok S.O."/>
            <person name="Deal K.R."/>
            <person name="Huo N."/>
            <person name="Zhu T."/>
            <person name="Wang L."/>
            <person name="Wang Y."/>
            <person name="McGuire P.E."/>
            <person name="Liu S."/>
            <person name="Long H."/>
            <person name="Ramasamy R.K."/>
            <person name="Rodriguez J.C."/>
            <person name="Van S.L."/>
            <person name="Yuan L."/>
            <person name="Wang Z."/>
            <person name="Xia Z."/>
            <person name="Xiao L."/>
            <person name="Anderson O.D."/>
            <person name="Ouyang S."/>
            <person name="Liang Y."/>
            <person name="Zimin A.V."/>
            <person name="Pertea G."/>
            <person name="Qi P."/>
            <person name="Bennetzen J.L."/>
            <person name="Dai X."/>
            <person name="Dawson M.W."/>
            <person name="Muller H.G."/>
            <person name="Kugler K."/>
            <person name="Rivarola-Duarte L."/>
            <person name="Spannagl M."/>
            <person name="Mayer K.F.X."/>
            <person name="Lu F.H."/>
            <person name="Bevan M.W."/>
            <person name="Leroy P."/>
            <person name="Li P."/>
            <person name="You F.M."/>
            <person name="Sun Q."/>
            <person name="Liu Z."/>
            <person name="Lyons E."/>
            <person name="Wicker T."/>
            <person name="Salzberg S.L."/>
            <person name="Devos K.M."/>
            <person name="Dvorak J."/>
        </authorList>
    </citation>
    <scope>NUCLEOTIDE SEQUENCE [LARGE SCALE GENOMIC DNA]</scope>
    <source>
        <strain evidence="2">cv. AL8/78</strain>
    </source>
</reference>
<feature type="region of interest" description="Disordered" evidence="1">
    <location>
        <begin position="55"/>
        <end position="85"/>
    </location>
</feature>
<dbReference type="Gramene" id="AET3Gv20364300.7">
    <property type="protein sequence ID" value="AET3Gv20364300.7"/>
    <property type="gene ID" value="AET3Gv20364300"/>
</dbReference>
<accession>A0A453EJD5</accession>
<dbReference type="EnsemblPlants" id="AET3Gv20364300.7">
    <property type="protein sequence ID" value="AET3Gv20364300.7"/>
    <property type="gene ID" value="AET3Gv20364300"/>
</dbReference>
<name>A0A453EJD5_AEGTS</name>
<evidence type="ECO:0000313" key="3">
    <source>
        <dbReference type="Proteomes" id="UP000015105"/>
    </source>
</evidence>
<feature type="compositionally biased region" description="Polar residues" evidence="1">
    <location>
        <begin position="70"/>
        <end position="85"/>
    </location>
</feature>
<evidence type="ECO:0000256" key="1">
    <source>
        <dbReference type="SAM" id="MobiDB-lite"/>
    </source>
</evidence>
<keyword evidence="3" id="KW-1185">Reference proteome</keyword>